<dbReference type="PANTHER" id="PTHR30217">
    <property type="entry name" value="PEPTIDASE U32 FAMILY"/>
    <property type="match status" value="1"/>
</dbReference>
<gene>
    <name evidence="2" type="ORF">NE663_07455</name>
</gene>
<reference evidence="2 3" key="1">
    <citation type="submission" date="2022-06" db="EMBL/GenBank/DDBJ databases">
        <title>Isolation of gut microbiota from human fecal samples.</title>
        <authorList>
            <person name="Pamer E.G."/>
            <person name="Barat B."/>
            <person name="Waligurski E."/>
            <person name="Medina S."/>
            <person name="Paddock L."/>
            <person name="Mostad J."/>
        </authorList>
    </citation>
    <scope>NUCLEOTIDE SEQUENCE [LARGE SCALE GENOMIC DNA]</scope>
    <source>
        <strain evidence="2 3">DFI.6.1</strain>
    </source>
</reference>
<dbReference type="Pfam" id="PF12392">
    <property type="entry name" value="DUF3656"/>
    <property type="match status" value="1"/>
</dbReference>
<dbReference type="InterPro" id="IPR020988">
    <property type="entry name" value="Pept_U32_collagenase"/>
</dbReference>
<accession>A0ABT1SLT1</accession>
<evidence type="ECO:0000313" key="3">
    <source>
        <dbReference type="Proteomes" id="UP001524435"/>
    </source>
</evidence>
<dbReference type="RefSeq" id="WP_178200039.1">
    <property type="nucleotide sequence ID" value="NZ_CALVCM010000011.1"/>
</dbReference>
<sequence length="758" mass="84957">MRKVELLAPAGSMEALEAAVQCGADAVYLGGQAFGARAFAANFDREQLKEAIAYAHLYGVKVYVTVNTLVYEEEMEACLAYVEELQKSDVDALIIQDLGVLRLIHLHFPDMELHASTQMHVHQEDGIALLKEYGVKREVVARETSLADLRRFCETDVEIEAFVHGALCVSYSGQCLLSADLFKRSGNRGMCAQPCRMRYTLLEEGQKVASAGSYLLSPKDLCTLDHIGDLIDAGVASFKIEGRMKKSEYVAQVVSSYRRAIDAHLQKKAYHSRQDLPALQRLFHRGFTLGHLYEQRGPQLINQYRPNHMGVALGKVVSVRRDRISVSLCADLHQGDGVRILKAKEDDGFIVNRMYDTSGRLISHAKAGEQVALDKRGYVEVGAKLIKSSDVLLEQALQAQVKARPRKVLIKMRAELKVGHVVRLWVNDGEREVYAESEIGCEAAKSAGMGKEAIAKQLSKCGDTPFQITSMQIEVQDHLFIANKALNEVRRNALDALAHKRMRRYKERTVWKEVEAIASSPQSVYPLKVYYHVHQSRQAAALKDAEGEIVAYGTLWETLRKEGIHAIKGASRVKTHPYQEETLIQEIGGLRSKKAKVSGASLNVVNASAVRFLQEYGIEDICLSDECEKEQAAAIIKAYRQRFGTTFQAGIKIYGRMEDMISKHCVIADVLANGAIHCGKCHAHHYALQDEKGRRFPLYGDEDCLMHVLSPQVRDWIDALPAFYEAGVRSFHVHFYEEEETVIKQIVKRIEAKREQLS</sequence>
<name>A0ABT1SLT1_9FIRM</name>
<dbReference type="InterPro" id="IPR001539">
    <property type="entry name" value="Peptidase_U32"/>
</dbReference>
<dbReference type="PROSITE" id="PS01276">
    <property type="entry name" value="PEPTIDASE_U32"/>
    <property type="match status" value="1"/>
</dbReference>
<evidence type="ECO:0000313" key="2">
    <source>
        <dbReference type="EMBL" id="MCQ5122092.1"/>
    </source>
</evidence>
<feature type="domain" description="Peptidase U32 collagenase" evidence="1">
    <location>
        <begin position="387"/>
        <end position="502"/>
    </location>
</feature>
<dbReference type="Pfam" id="PF01136">
    <property type="entry name" value="Peptidase_U32"/>
    <property type="match status" value="2"/>
</dbReference>
<keyword evidence="3" id="KW-1185">Reference proteome</keyword>
<proteinExistence type="predicted"/>
<organism evidence="2 3">
    <name type="scientific">Massilicoli timonensis</name>
    <dbReference type="NCBI Taxonomy" id="2015901"/>
    <lineage>
        <taxon>Bacteria</taxon>
        <taxon>Bacillati</taxon>
        <taxon>Bacillota</taxon>
        <taxon>Erysipelotrichia</taxon>
        <taxon>Erysipelotrichales</taxon>
        <taxon>Erysipelotrichaceae</taxon>
        <taxon>Massilicoli</taxon>
    </lineage>
</organism>
<dbReference type="InterPro" id="IPR051454">
    <property type="entry name" value="RNA/ubiquinone_mod_enzymes"/>
</dbReference>
<protein>
    <submittedName>
        <fullName evidence="2">DUF3656 domain-containing protein</fullName>
    </submittedName>
</protein>
<dbReference type="PANTHER" id="PTHR30217:SF10">
    <property type="entry name" value="23S RRNA 5-HYDROXYCYTIDINE C2501 SYNTHASE"/>
    <property type="match status" value="1"/>
</dbReference>
<comment type="caution">
    <text evidence="2">The sequence shown here is derived from an EMBL/GenBank/DDBJ whole genome shotgun (WGS) entry which is preliminary data.</text>
</comment>
<evidence type="ECO:0000259" key="1">
    <source>
        <dbReference type="Pfam" id="PF12392"/>
    </source>
</evidence>
<dbReference type="Proteomes" id="UP001524435">
    <property type="component" value="Unassembled WGS sequence"/>
</dbReference>
<dbReference type="EMBL" id="JANGCH010000009">
    <property type="protein sequence ID" value="MCQ5122092.1"/>
    <property type="molecule type" value="Genomic_DNA"/>
</dbReference>